<dbReference type="InterPro" id="IPR001029">
    <property type="entry name" value="Flagellin_N"/>
</dbReference>
<evidence type="ECO:0000313" key="8">
    <source>
        <dbReference type="EMBL" id="MBD8524753.1"/>
    </source>
</evidence>
<dbReference type="AlphaFoldDB" id="A0AAW3ZFU3"/>
<dbReference type="PANTHER" id="PTHR42792:SF1">
    <property type="entry name" value="FLAGELLAR HOOK-ASSOCIATED PROTEIN 3"/>
    <property type="match status" value="1"/>
</dbReference>
<accession>A0AAW3ZFU3</accession>
<evidence type="ECO:0000256" key="4">
    <source>
        <dbReference type="ARBA" id="ARBA00022525"/>
    </source>
</evidence>
<dbReference type="EMBL" id="JACYTR010000004">
    <property type="protein sequence ID" value="MBD8524753.1"/>
    <property type="molecule type" value="Genomic_DNA"/>
</dbReference>
<organism evidence="8 9">
    <name type="scientific">Pseudomarimonas arenosa</name>
    <dbReference type="NCBI Taxonomy" id="2774145"/>
    <lineage>
        <taxon>Bacteria</taxon>
        <taxon>Pseudomonadati</taxon>
        <taxon>Pseudomonadota</taxon>
        <taxon>Gammaproteobacteria</taxon>
        <taxon>Lysobacterales</taxon>
        <taxon>Lysobacteraceae</taxon>
        <taxon>Pseudomarimonas</taxon>
    </lineage>
</organism>
<dbReference type="InterPro" id="IPR013384">
    <property type="entry name" value="Flagell_FlgL"/>
</dbReference>
<comment type="caution">
    <text evidence="8">The sequence shown here is derived from an EMBL/GenBank/DDBJ whole genome shotgun (WGS) entry which is preliminary data.</text>
</comment>
<feature type="coiled-coil region" evidence="6">
    <location>
        <begin position="68"/>
        <end position="129"/>
    </location>
</feature>
<evidence type="ECO:0000256" key="3">
    <source>
        <dbReference type="ARBA" id="ARBA00005709"/>
    </source>
</evidence>
<evidence type="ECO:0000259" key="7">
    <source>
        <dbReference type="Pfam" id="PF00669"/>
    </source>
</evidence>
<name>A0AAW3ZFU3_9GAMM</name>
<keyword evidence="5" id="KW-0975">Bacterial flagellum</keyword>
<evidence type="ECO:0000256" key="1">
    <source>
        <dbReference type="ARBA" id="ARBA00004365"/>
    </source>
</evidence>
<keyword evidence="6" id="KW-0175">Coiled coil</keyword>
<protein>
    <submittedName>
        <fullName evidence="8">Flagellar hook-associated protein FlgL</fullName>
    </submittedName>
</protein>
<dbReference type="GO" id="GO:0071973">
    <property type="term" value="P:bacterial-type flagellum-dependent cell motility"/>
    <property type="evidence" value="ECO:0007669"/>
    <property type="project" value="InterPro"/>
</dbReference>
<dbReference type="PANTHER" id="PTHR42792">
    <property type="entry name" value="FLAGELLIN"/>
    <property type="match status" value="1"/>
</dbReference>
<keyword evidence="8" id="KW-0282">Flagellum</keyword>
<evidence type="ECO:0000313" key="9">
    <source>
        <dbReference type="Proteomes" id="UP000613768"/>
    </source>
</evidence>
<dbReference type="GO" id="GO:0005576">
    <property type="term" value="C:extracellular region"/>
    <property type="evidence" value="ECO:0007669"/>
    <property type="project" value="UniProtKB-SubCell"/>
</dbReference>
<dbReference type="InterPro" id="IPR001492">
    <property type="entry name" value="Flagellin"/>
</dbReference>
<proteinExistence type="inferred from homology"/>
<dbReference type="RefSeq" id="WP_192028100.1">
    <property type="nucleotide sequence ID" value="NZ_JACYTR010000004.1"/>
</dbReference>
<dbReference type="Pfam" id="PF00669">
    <property type="entry name" value="Flagellin_N"/>
    <property type="match status" value="1"/>
</dbReference>
<dbReference type="GO" id="GO:0005198">
    <property type="term" value="F:structural molecule activity"/>
    <property type="evidence" value="ECO:0007669"/>
    <property type="project" value="InterPro"/>
</dbReference>
<keyword evidence="4" id="KW-0964">Secreted</keyword>
<evidence type="ECO:0000256" key="2">
    <source>
        <dbReference type="ARBA" id="ARBA00004613"/>
    </source>
</evidence>
<gene>
    <name evidence="8" type="primary">flgL</name>
    <name evidence="8" type="ORF">IFO71_03270</name>
</gene>
<dbReference type="GO" id="GO:0009424">
    <property type="term" value="C:bacterial-type flagellum hook"/>
    <property type="evidence" value="ECO:0007669"/>
    <property type="project" value="InterPro"/>
</dbReference>
<keyword evidence="8" id="KW-0969">Cilium</keyword>
<dbReference type="NCBIfam" id="TIGR02550">
    <property type="entry name" value="flagell_flgL"/>
    <property type="match status" value="1"/>
</dbReference>
<comment type="subcellular location">
    <subcellularLocation>
        <location evidence="1">Bacterial flagellum</location>
    </subcellularLocation>
    <subcellularLocation>
        <location evidence="2">Secreted</location>
    </subcellularLocation>
</comment>
<keyword evidence="8" id="KW-0966">Cell projection</keyword>
<evidence type="ECO:0000256" key="5">
    <source>
        <dbReference type="ARBA" id="ARBA00023143"/>
    </source>
</evidence>
<evidence type="ECO:0000256" key="6">
    <source>
        <dbReference type="SAM" id="Coils"/>
    </source>
</evidence>
<dbReference type="PRINTS" id="PR00207">
    <property type="entry name" value="FLAGELLIN"/>
</dbReference>
<feature type="domain" description="Flagellin N-terminal" evidence="7">
    <location>
        <begin position="18"/>
        <end position="141"/>
    </location>
</feature>
<sequence>MTSRISSASVFERAIFQMLRQQSQIARTQLEVSSGRRITTAKDDPIGAGIGEAIDRSLAEISRWGDNATFLQNRLQKEEATIQQAGQLLQRAQELAIQANSAIQTAESLQGMLRELALMKEAMAQLANTTDGTGRYLFGGTTDSSPPFVANGAGGYDYVGDQRQRRIEIGPDLTIADSDPGSEVFQRIRTGNGEIAIREGGPNTGTGVLSATGFTDPAQWTTLPYTVTFNDVVGPPPSTQWTVTEDNPPNAVIATGTYQPGQPIGFLGVQLVLTGQPADGDTFTVRPSPTRDVFDSIQALIDTVNLANTTPAEKATRQNSFYAVIEDLQQAGNSLIDSRAGIGARLQLVDATEQQRAAEDEILRRTLSEVRDTDYAEAISRLSFQLQSLEAAQQSFLRVQNLSLFNLL</sequence>
<dbReference type="SUPFAM" id="SSF64518">
    <property type="entry name" value="Phase 1 flagellin"/>
    <property type="match status" value="1"/>
</dbReference>
<comment type="similarity">
    <text evidence="3">Belongs to the bacterial flagellin family.</text>
</comment>
<dbReference type="Gene3D" id="1.20.1330.10">
    <property type="entry name" value="f41 fragment of flagellin, N-terminal domain"/>
    <property type="match status" value="2"/>
</dbReference>
<dbReference type="Proteomes" id="UP000613768">
    <property type="component" value="Unassembled WGS sequence"/>
</dbReference>
<keyword evidence="9" id="KW-1185">Reference proteome</keyword>
<reference evidence="8 9" key="1">
    <citation type="submission" date="2020-09" db="EMBL/GenBank/DDBJ databases">
        <title>Pseudoxanthomonas sp. CAU 1598 isolated from sand of Yaerae Beach.</title>
        <authorList>
            <person name="Kim W."/>
        </authorList>
    </citation>
    <scope>NUCLEOTIDE SEQUENCE [LARGE SCALE GENOMIC DNA]</scope>
    <source>
        <strain evidence="8 9">CAU 1598</strain>
    </source>
</reference>